<dbReference type="STRING" id="440514.SAMN04488010_2077"/>
<reference evidence="5" key="1">
    <citation type="submission" date="2016-10" db="EMBL/GenBank/DDBJ databases">
        <authorList>
            <person name="Varghese N."/>
            <person name="Submissions S."/>
        </authorList>
    </citation>
    <scope>NUCLEOTIDE SEQUENCE [LARGE SCALE GENOMIC DNA]</scope>
    <source>
        <strain evidence="5">DSM 19891</strain>
    </source>
</reference>
<name>A0A1I6IPT7_9FLAO</name>
<organism evidence="4 5">
    <name type="scientific">Maribacter stanieri</name>
    <dbReference type="NCBI Taxonomy" id="440514"/>
    <lineage>
        <taxon>Bacteria</taxon>
        <taxon>Pseudomonadati</taxon>
        <taxon>Bacteroidota</taxon>
        <taxon>Flavobacteriia</taxon>
        <taxon>Flavobacteriales</taxon>
        <taxon>Flavobacteriaceae</taxon>
        <taxon>Maribacter</taxon>
    </lineage>
</organism>
<keyword evidence="2" id="KW-0732">Signal</keyword>
<evidence type="ECO:0000256" key="2">
    <source>
        <dbReference type="SAM" id="SignalP"/>
    </source>
</evidence>
<dbReference type="InterPro" id="IPR030392">
    <property type="entry name" value="S74_ICA"/>
</dbReference>
<keyword evidence="5" id="KW-1185">Reference proteome</keyword>
<evidence type="ECO:0000313" key="5">
    <source>
        <dbReference type="Proteomes" id="UP000199462"/>
    </source>
</evidence>
<protein>
    <submittedName>
        <fullName evidence="4">Chaperone of endosialidase</fullName>
    </submittedName>
</protein>
<evidence type="ECO:0000313" key="4">
    <source>
        <dbReference type="EMBL" id="SFR68752.1"/>
    </source>
</evidence>
<dbReference type="PROSITE" id="PS51688">
    <property type="entry name" value="ICA"/>
    <property type="match status" value="1"/>
</dbReference>
<dbReference type="RefSeq" id="WP_091902895.1">
    <property type="nucleotide sequence ID" value="NZ_FOYX01000001.1"/>
</dbReference>
<sequence>MKRNYVSVLVIVAMMCGSFILNAQQKNYINYQGVVRDADNELMVEESVEIGIALKFGTSNAPIQYQESHFITTDINGVFSLQIGSGISNSGDYENLPWGEASFVAVSFNGSELGTTELMAVPYAITSGSDQWIVDGNTIANKNIGEVRVTNDLKVFGQFTLNDGNAVNEISDDGTLLENSSNILPTQKAVKTYVDSRVVGGGESQNAVEVPFDNSESGLTAINVQDALDELVITGVGGADDDTDSTNELQDISLSGTDLSISDGSTLDLSAIIPPGGTDNQNASEVSFDNTGTGLAAVDTQAAIVELASGASGDTDDQNLSLKGTLLEITDGTGVDLSAIIPLGGTDDQNASEVPFDNTGTGLASGDTQAAIEELASGRLVDTDDQNLSLSGTLLEITDGTGVDLSAIIPPGGTDDQNASEVPFDNTGTGLTAGDTQAAIEELASGGLVDTDDQGLIMTGDVLSIEDGTGSVDLNDYVDVTGESGLLLGDGTNISGLEGTADGQVAKWDGVTNKWVAGTDEIGSRGSSLWNANGGDIYFDSGNVGIGLVDPNAIHQIHTNSYQSNSIYTTVDTGDGSNDGMYIGLINDLGLGFTATITNQENGPLRLGTNGTGRFIITNDGNVGIGTLTPSAKFHVDGDIRSSELAGLGERNVVADADGNLMIGTSSGESSLWEEDEDNIYKSSGNVGVGVSDPEKKMHIGGNLFVQTNLGGLILGFPNNGNQWRYSTRLQGADLQLEAKLDGSSSFLTRFRMLQGGEFQFGRILNTSSWVHVLNNSTITKPLLKLEEDGNDYARLEFKNTESDAFWHIAGVGEDGFNGGQNSKINFYFNNDQGGGNRMTITGDGRVGVNTSNPSARLTINQAGQSVGSGLSFSDGGTNEDWHITHGFSLRFHYGDTFKGLINANTGAYVVGSDRRLKTDIQRLPSVLDKVFLLKPSTYVYKADTTKTKTLGLIAQDVKPLFPELVTKSEDDGLLGINYSGFGVVAIKAIQEQQAIIEEQEIRILNLEERLVRLEAIIEK</sequence>
<proteinExistence type="predicted"/>
<feature type="signal peptide" evidence="2">
    <location>
        <begin position="1"/>
        <end position="23"/>
    </location>
</feature>
<evidence type="ECO:0000259" key="3">
    <source>
        <dbReference type="PROSITE" id="PS51688"/>
    </source>
</evidence>
<accession>A0A1I6IPT7</accession>
<dbReference type="EMBL" id="FOYX01000001">
    <property type="protein sequence ID" value="SFR68752.1"/>
    <property type="molecule type" value="Genomic_DNA"/>
</dbReference>
<dbReference type="Pfam" id="PF13884">
    <property type="entry name" value="Peptidase_S74"/>
    <property type="match status" value="1"/>
</dbReference>
<gene>
    <name evidence="4" type="ORF">SAMN04488010_2077</name>
</gene>
<keyword evidence="1" id="KW-0175">Coiled coil</keyword>
<dbReference type="Proteomes" id="UP000199462">
    <property type="component" value="Unassembled WGS sequence"/>
</dbReference>
<feature type="domain" description="Peptidase S74" evidence="3">
    <location>
        <begin position="913"/>
        <end position="1004"/>
    </location>
</feature>
<dbReference type="AlphaFoldDB" id="A0A1I6IPT7"/>
<evidence type="ECO:0000256" key="1">
    <source>
        <dbReference type="SAM" id="Coils"/>
    </source>
</evidence>
<feature type="coiled-coil region" evidence="1">
    <location>
        <begin position="990"/>
        <end position="1017"/>
    </location>
</feature>
<feature type="chain" id="PRO_5011774076" evidence="2">
    <location>
        <begin position="24"/>
        <end position="1020"/>
    </location>
</feature>